<dbReference type="PANTHER" id="PTHR43317">
    <property type="entry name" value="THERMOSPERMINE SYNTHASE ACAULIS5"/>
    <property type="match status" value="1"/>
</dbReference>
<proteinExistence type="inferred from homology"/>
<evidence type="ECO:0000256" key="3">
    <source>
        <dbReference type="ARBA" id="ARBA00023115"/>
    </source>
</evidence>
<dbReference type="Proteomes" id="UP000176628">
    <property type="component" value="Unassembled WGS sequence"/>
</dbReference>
<protein>
    <recommendedName>
        <fullName evidence="5">PABS domain-containing protein</fullName>
    </recommendedName>
</protein>
<feature type="active site" description="Proton acceptor" evidence="4">
    <location>
        <position position="145"/>
    </location>
</feature>
<evidence type="ECO:0000256" key="4">
    <source>
        <dbReference type="PROSITE-ProRule" id="PRU00354"/>
    </source>
</evidence>
<dbReference type="InterPro" id="IPR029063">
    <property type="entry name" value="SAM-dependent_MTases_sf"/>
</dbReference>
<dbReference type="GO" id="GO:0006596">
    <property type="term" value="P:polyamine biosynthetic process"/>
    <property type="evidence" value="ECO:0007669"/>
    <property type="project" value="UniProtKB-UniRule"/>
</dbReference>
<dbReference type="EMBL" id="MFAV01000044">
    <property type="protein sequence ID" value="OGD85804.1"/>
    <property type="molecule type" value="Genomic_DNA"/>
</dbReference>
<accession>A0A1F5G1X2</accession>
<dbReference type="InterPro" id="IPR030374">
    <property type="entry name" value="PABS"/>
</dbReference>
<dbReference type="Gene3D" id="3.40.50.150">
    <property type="entry name" value="Vaccinia Virus protein VP39"/>
    <property type="match status" value="1"/>
</dbReference>
<comment type="similarity">
    <text evidence="1">Belongs to the spermidine/spermine synthase family.</text>
</comment>
<evidence type="ECO:0000256" key="1">
    <source>
        <dbReference type="ARBA" id="ARBA00007867"/>
    </source>
</evidence>
<gene>
    <name evidence="6" type="ORF">A2Z23_00810</name>
</gene>
<sequence>MKKNKNLFVSILDFLVGKKILFNGSSPYNGEIVVLQDIFGRYLLASGLTQSGGMIKPLWKKAISKVNSQKVEKILILGLGAGSCLEAIFKKWPRAKITGVEIDPKMIELGKNFFGLSHRNLNIKIEDAADFTAKTQLKFDLILIDLFSGEKYPKFLEEEYFLKNFKKILEKNGLLIFNRLYFEGQKESTNNFSKKLKKYFSLVNSFKFPSFFPTNLLFFCQD</sequence>
<dbReference type="AlphaFoldDB" id="A0A1F5G1X2"/>
<reference evidence="6 7" key="1">
    <citation type="journal article" date="2016" name="Nat. Commun.">
        <title>Thousands of microbial genomes shed light on interconnected biogeochemical processes in an aquifer system.</title>
        <authorList>
            <person name="Anantharaman K."/>
            <person name="Brown C.T."/>
            <person name="Hug L.A."/>
            <person name="Sharon I."/>
            <person name="Castelle C.J."/>
            <person name="Probst A.J."/>
            <person name="Thomas B.C."/>
            <person name="Singh A."/>
            <person name="Wilkins M.J."/>
            <person name="Karaoz U."/>
            <person name="Brodie E.L."/>
            <person name="Williams K.H."/>
            <person name="Hubbard S.S."/>
            <person name="Banfield J.F."/>
        </authorList>
    </citation>
    <scope>NUCLEOTIDE SEQUENCE [LARGE SCALE GENOMIC DNA]</scope>
</reference>
<name>A0A1F5G1X2_9BACT</name>
<dbReference type="PROSITE" id="PS51006">
    <property type="entry name" value="PABS_2"/>
    <property type="match status" value="1"/>
</dbReference>
<organism evidence="6 7">
    <name type="scientific">Candidatus Curtissbacteria bacterium RBG_16_39_7</name>
    <dbReference type="NCBI Taxonomy" id="1797707"/>
    <lineage>
        <taxon>Bacteria</taxon>
        <taxon>Candidatus Curtissiibacteriota</taxon>
    </lineage>
</organism>
<dbReference type="SUPFAM" id="SSF53335">
    <property type="entry name" value="S-adenosyl-L-methionine-dependent methyltransferases"/>
    <property type="match status" value="1"/>
</dbReference>
<feature type="domain" description="PABS" evidence="5">
    <location>
        <begin position="72"/>
        <end position="222"/>
    </location>
</feature>
<dbReference type="PANTHER" id="PTHR43317:SF1">
    <property type="entry name" value="THERMOSPERMINE SYNTHASE ACAULIS5"/>
    <property type="match status" value="1"/>
</dbReference>
<evidence type="ECO:0000259" key="5">
    <source>
        <dbReference type="PROSITE" id="PS51006"/>
    </source>
</evidence>
<keyword evidence="2 4" id="KW-0808">Transferase</keyword>
<evidence type="ECO:0000256" key="2">
    <source>
        <dbReference type="ARBA" id="ARBA00022679"/>
    </source>
</evidence>
<evidence type="ECO:0000313" key="7">
    <source>
        <dbReference type="Proteomes" id="UP000176628"/>
    </source>
</evidence>
<comment type="caution">
    <text evidence="6">The sequence shown here is derived from an EMBL/GenBank/DDBJ whole genome shotgun (WGS) entry which is preliminary data.</text>
</comment>
<keyword evidence="3 4" id="KW-0620">Polyamine biosynthesis</keyword>
<dbReference type="CDD" id="cd02440">
    <property type="entry name" value="AdoMet_MTases"/>
    <property type="match status" value="1"/>
</dbReference>
<evidence type="ECO:0000313" key="6">
    <source>
        <dbReference type="EMBL" id="OGD85804.1"/>
    </source>
</evidence>
<dbReference type="Pfam" id="PF01564">
    <property type="entry name" value="Spermine_synth"/>
    <property type="match status" value="1"/>
</dbReference>
<dbReference type="GO" id="GO:0016740">
    <property type="term" value="F:transferase activity"/>
    <property type="evidence" value="ECO:0007669"/>
    <property type="project" value="UniProtKB-UniRule"/>
</dbReference>